<keyword evidence="4" id="KW-0336">GPI-anchor</keyword>
<evidence type="ECO:0000256" key="5">
    <source>
        <dbReference type="ARBA" id="ARBA00022729"/>
    </source>
</evidence>
<evidence type="ECO:0000313" key="12">
    <source>
        <dbReference type="EMBL" id="KAL3517597.1"/>
    </source>
</evidence>
<dbReference type="SMART" id="SM00499">
    <property type="entry name" value="AAI"/>
    <property type="match status" value="1"/>
</dbReference>
<dbReference type="GO" id="GO:0098552">
    <property type="term" value="C:side of membrane"/>
    <property type="evidence" value="ECO:0007669"/>
    <property type="project" value="UniProtKB-KW"/>
</dbReference>
<dbReference type="Pfam" id="PF14368">
    <property type="entry name" value="LTP_2"/>
    <property type="match status" value="1"/>
</dbReference>
<comment type="similarity">
    <text evidence="2">Belongs to the plant LTP family.</text>
</comment>
<keyword evidence="5 10" id="KW-0732">Signal</keyword>
<name>A0ABD2ZGQ8_9GENT</name>
<keyword evidence="13" id="KW-1185">Reference proteome</keyword>
<protein>
    <recommendedName>
        <fullName evidence="11">Bifunctional inhibitor/plant lipid transfer protein/seed storage helical domain-containing protein</fullName>
    </recommendedName>
</protein>
<dbReference type="GO" id="GO:0005886">
    <property type="term" value="C:plasma membrane"/>
    <property type="evidence" value="ECO:0007669"/>
    <property type="project" value="UniProtKB-SubCell"/>
</dbReference>
<evidence type="ECO:0000313" key="13">
    <source>
        <dbReference type="Proteomes" id="UP001630127"/>
    </source>
</evidence>
<feature type="region of interest" description="Disordered" evidence="9">
    <location>
        <begin position="122"/>
        <end position="162"/>
    </location>
</feature>
<accession>A0ABD2ZGQ8</accession>
<dbReference type="SUPFAM" id="SSF47699">
    <property type="entry name" value="Bifunctional inhibitor/lipid-transfer protein/seed storage 2S albumin"/>
    <property type="match status" value="1"/>
</dbReference>
<comment type="subcellular location">
    <subcellularLocation>
        <location evidence="1">Cell membrane</location>
        <topology evidence="1">Lipid-anchor</topology>
        <topology evidence="1">GPI-anchor</topology>
    </subcellularLocation>
</comment>
<evidence type="ECO:0000256" key="8">
    <source>
        <dbReference type="ARBA" id="ARBA00023288"/>
    </source>
</evidence>
<dbReference type="CDD" id="cd00010">
    <property type="entry name" value="AAI_LTSS"/>
    <property type="match status" value="1"/>
</dbReference>
<evidence type="ECO:0000256" key="3">
    <source>
        <dbReference type="ARBA" id="ARBA00022475"/>
    </source>
</evidence>
<feature type="domain" description="Bifunctional inhibitor/plant lipid transfer protein/seed storage helical" evidence="11">
    <location>
        <begin position="33"/>
        <end position="111"/>
    </location>
</feature>
<feature type="compositionally biased region" description="Low complexity" evidence="9">
    <location>
        <begin position="146"/>
        <end position="159"/>
    </location>
</feature>
<evidence type="ECO:0000256" key="9">
    <source>
        <dbReference type="SAM" id="MobiDB-lite"/>
    </source>
</evidence>
<dbReference type="PANTHER" id="PTHR33044">
    <property type="entry name" value="BIFUNCTIONAL INHIBITOR/LIPID-TRANSFER PROTEIN/SEED STORAGE 2S ALBUMIN SUPERFAMILY PROTEIN-RELATED"/>
    <property type="match status" value="1"/>
</dbReference>
<keyword evidence="8" id="KW-0449">Lipoprotein</keyword>
<dbReference type="AlphaFoldDB" id="A0ABD2ZGQ8"/>
<dbReference type="Gene3D" id="1.10.110.10">
    <property type="entry name" value="Plant lipid-transfer and hydrophobic proteins"/>
    <property type="match status" value="1"/>
</dbReference>
<evidence type="ECO:0000256" key="6">
    <source>
        <dbReference type="ARBA" id="ARBA00023157"/>
    </source>
</evidence>
<reference evidence="12 13" key="1">
    <citation type="submission" date="2024-11" db="EMBL/GenBank/DDBJ databases">
        <title>A near-complete genome assembly of Cinchona calisaya.</title>
        <authorList>
            <person name="Lian D.C."/>
            <person name="Zhao X.W."/>
            <person name="Wei L."/>
        </authorList>
    </citation>
    <scope>NUCLEOTIDE SEQUENCE [LARGE SCALE GENOMIC DNA]</scope>
    <source>
        <tissue evidence="12">Nenye</tissue>
    </source>
</reference>
<keyword evidence="3" id="KW-1003">Cell membrane</keyword>
<dbReference type="EMBL" id="JBJUIK010000009">
    <property type="protein sequence ID" value="KAL3517597.1"/>
    <property type="molecule type" value="Genomic_DNA"/>
</dbReference>
<comment type="caution">
    <text evidence="12">The sequence shown here is derived from an EMBL/GenBank/DDBJ whole genome shotgun (WGS) entry which is preliminary data.</text>
</comment>
<feature type="signal peptide" evidence="10">
    <location>
        <begin position="1"/>
        <end position="27"/>
    </location>
</feature>
<evidence type="ECO:0000256" key="2">
    <source>
        <dbReference type="ARBA" id="ARBA00009748"/>
    </source>
</evidence>
<dbReference type="InterPro" id="IPR043325">
    <property type="entry name" value="LTSS"/>
</dbReference>
<feature type="chain" id="PRO_5044789018" description="Bifunctional inhibitor/plant lipid transfer protein/seed storage helical domain-containing protein" evidence="10">
    <location>
        <begin position="28"/>
        <end position="218"/>
    </location>
</feature>
<evidence type="ECO:0000256" key="1">
    <source>
        <dbReference type="ARBA" id="ARBA00004609"/>
    </source>
</evidence>
<dbReference type="InterPro" id="IPR036312">
    <property type="entry name" value="Bifun_inhib/LTP/seed_sf"/>
</dbReference>
<keyword evidence="7" id="KW-0325">Glycoprotein</keyword>
<organism evidence="12 13">
    <name type="scientific">Cinchona calisaya</name>
    <dbReference type="NCBI Taxonomy" id="153742"/>
    <lineage>
        <taxon>Eukaryota</taxon>
        <taxon>Viridiplantae</taxon>
        <taxon>Streptophyta</taxon>
        <taxon>Embryophyta</taxon>
        <taxon>Tracheophyta</taxon>
        <taxon>Spermatophyta</taxon>
        <taxon>Magnoliopsida</taxon>
        <taxon>eudicotyledons</taxon>
        <taxon>Gunneridae</taxon>
        <taxon>Pentapetalae</taxon>
        <taxon>asterids</taxon>
        <taxon>lamiids</taxon>
        <taxon>Gentianales</taxon>
        <taxon>Rubiaceae</taxon>
        <taxon>Cinchonoideae</taxon>
        <taxon>Cinchoneae</taxon>
        <taxon>Cinchona</taxon>
    </lineage>
</organism>
<keyword evidence="4" id="KW-0472">Membrane</keyword>
<evidence type="ECO:0000256" key="7">
    <source>
        <dbReference type="ARBA" id="ARBA00023180"/>
    </source>
</evidence>
<evidence type="ECO:0000256" key="10">
    <source>
        <dbReference type="SAM" id="SignalP"/>
    </source>
</evidence>
<keyword evidence="6" id="KW-1015">Disulfide bond</keyword>
<evidence type="ECO:0000256" key="4">
    <source>
        <dbReference type="ARBA" id="ARBA00022622"/>
    </source>
</evidence>
<gene>
    <name evidence="12" type="ORF">ACH5RR_020186</name>
</gene>
<dbReference type="Proteomes" id="UP001630127">
    <property type="component" value="Unassembled WGS sequence"/>
</dbReference>
<sequence length="218" mass="22322">MEKKVNPLLKVLVVTTLIMLSNFKANGQITTSCTSSIISTFTPCFNYLTGSTTNGGSPTAQCCDSVKSLMTDSVDCACLIITGNVPVSLPFSQPLAISLPRICNGGVPLRCKAAGVPLPPPGPELYGPTQAPTASSPLSPKASMGAVVSTPPTSSAPSPIDTTADDITPASPPLVAVLGPVANPGIRPVLKPSASSPSHVSPPFLLLMFLGIMVFKSY</sequence>
<dbReference type="InterPro" id="IPR016140">
    <property type="entry name" value="Bifunc_inhib/LTP/seed_store"/>
</dbReference>
<proteinExistence type="inferred from homology"/>
<evidence type="ECO:0000259" key="11">
    <source>
        <dbReference type="SMART" id="SM00499"/>
    </source>
</evidence>